<accession>A0A1F8CS09</accession>
<dbReference type="Proteomes" id="UP000178999">
    <property type="component" value="Unassembled WGS sequence"/>
</dbReference>
<dbReference type="InterPro" id="IPR005904">
    <property type="entry name" value="Hxn_phspho_trans"/>
</dbReference>
<evidence type="ECO:0000256" key="1">
    <source>
        <dbReference type="ARBA" id="ARBA00001946"/>
    </source>
</evidence>
<comment type="caution">
    <text evidence="17">The sequence shown here is derived from an EMBL/GenBank/DDBJ whole genome shotgun (WGS) entry which is preliminary data.</text>
</comment>
<keyword evidence="7 15" id="KW-0328">Glycosyltransferase</keyword>
<dbReference type="GO" id="GO:0046100">
    <property type="term" value="P:hypoxanthine metabolic process"/>
    <property type="evidence" value="ECO:0007669"/>
    <property type="project" value="TreeGrafter"/>
</dbReference>
<comment type="subcellular location">
    <subcellularLocation>
        <location evidence="2 15">Cytoplasm</location>
    </subcellularLocation>
</comment>
<reference evidence="17 18" key="1">
    <citation type="journal article" date="2016" name="Nat. Commun.">
        <title>Thousands of microbial genomes shed light on interconnected biogeochemical processes in an aquifer system.</title>
        <authorList>
            <person name="Anantharaman K."/>
            <person name="Brown C.T."/>
            <person name="Hug L.A."/>
            <person name="Sharon I."/>
            <person name="Castelle C.J."/>
            <person name="Probst A.J."/>
            <person name="Thomas B.C."/>
            <person name="Singh A."/>
            <person name="Wilkins M.J."/>
            <person name="Karaoz U."/>
            <person name="Brodie E.L."/>
            <person name="Williams K.H."/>
            <person name="Hubbard S.S."/>
            <person name="Banfield J.F."/>
        </authorList>
    </citation>
    <scope>NUCLEOTIDE SEQUENCE [LARGE SCALE GENOMIC DNA]</scope>
</reference>
<evidence type="ECO:0000256" key="4">
    <source>
        <dbReference type="ARBA" id="ARBA00008391"/>
    </source>
</evidence>
<comment type="catalytic activity">
    <reaction evidence="14">
        <text>IMP + diphosphate = hypoxanthine + 5-phospho-alpha-D-ribose 1-diphosphate</text>
        <dbReference type="Rhea" id="RHEA:17973"/>
        <dbReference type="ChEBI" id="CHEBI:17368"/>
        <dbReference type="ChEBI" id="CHEBI:33019"/>
        <dbReference type="ChEBI" id="CHEBI:58017"/>
        <dbReference type="ChEBI" id="CHEBI:58053"/>
        <dbReference type="EC" id="2.4.2.8"/>
    </reaction>
    <physiologicalReaction direction="right-to-left" evidence="14">
        <dbReference type="Rhea" id="RHEA:17975"/>
    </physiologicalReaction>
</comment>
<dbReference type="EC" id="2.4.2.8" evidence="5 15"/>
<evidence type="ECO:0000256" key="5">
    <source>
        <dbReference type="ARBA" id="ARBA00011895"/>
    </source>
</evidence>
<evidence type="ECO:0000256" key="10">
    <source>
        <dbReference type="ARBA" id="ARBA00022726"/>
    </source>
</evidence>
<evidence type="ECO:0000256" key="3">
    <source>
        <dbReference type="ARBA" id="ARBA00004669"/>
    </source>
</evidence>
<evidence type="ECO:0000256" key="14">
    <source>
        <dbReference type="ARBA" id="ARBA00049402"/>
    </source>
</evidence>
<dbReference type="GO" id="GO:0005829">
    <property type="term" value="C:cytosol"/>
    <property type="evidence" value="ECO:0007669"/>
    <property type="project" value="TreeGrafter"/>
</dbReference>
<dbReference type="GO" id="GO:0006166">
    <property type="term" value="P:purine ribonucleoside salvage"/>
    <property type="evidence" value="ECO:0007669"/>
    <property type="project" value="UniProtKB-KW"/>
</dbReference>
<sequence length="186" mass="20717">MEGNQIQVFISPEQLANRVKELADQISADYKNQELILIGVLKGSNVFLVDLSRELGTDRLERGRSPKLVKIGFVGTSSYGSKTDSSGEVKQTIRLDTDIKGKHVIIVEDIADTRITLEWLLKLAHAQNPASVRVCVALNKESRNQTNAKLDYVGFDIPDEFVVGYGLDLNEEFRNLPFVGILLKKS</sequence>
<evidence type="ECO:0000256" key="15">
    <source>
        <dbReference type="RuleBase" id="RU364099"/>
    </source>
</evidence>
<dbReference type="InterPro" id="IPR029057">
    <property type="entry name" value="PRTase-like"/>
</dbReference>
<evidence type="ECO:0000256" key="8">
    <source>
        <dbReference type="ARBA" id="ARBA00022679"/>
    </source>
</evidence>
<dbReference type="Gene3D" id="3.40.50.2020">
    <property type="match status" value="1"/>
</dbReference>
<dbReference type="GO" id="GO:0006178">
    <property type="term" value="P:guanine salvage"/>
    <property type="evidence" value="ECO:0007669"/>
    <property type="project" value="TreeGrafter"/>
</dbReference>
<name>A0A1F8CS09_9BACT</name>
<dbReference type="InterPro" id="IPR050408">
    <property type="entry name" value="HGPRT"/>
</dbReference>
<evidence type="ECO:0000256" key="11">
    <source>
        <dbReference type="ARBA" id="ARBA00022741"/>
    </source>
</evidence>
<keyword evidence="9 15" id="KW-0479">Metal-binding</keyword>
<evidence type="ECO:0000256" key="6">
    <source>
        <dbReference type="ARBA" id="ARBA00022490"/>
    </source>
</evidence>
<dbReference type="PANTHER" id="PTHR43340:SF1">
    <property type="entry name" value="HYPOXANTHINE PHOSPHORIBOSYLTRANSFERASE"/>
    <property type="match status" value="1"/>
</dbReference>
<keyword evidence="6 15" id="KW-0963">Cytoplasm</keyword>
<keyword evidence="8 15" id="KW-0808">Transferase</keyword>
<dbReference type="AlphaFoldDB" id="A0A1F8CS09"/>
<evidence type="ECO:0000259" key="16">
    <source>
        <dbReference type="Pfam" id="PF00156"/>
    </source>
</evidence>
<dbReference type="Pfam" id="PF00156">
    <property type="entry name" value="Pribosyltran"/>
    <property type="match status" value="1"/>
</dbReference>
<dbReference type="GO" id="GO:0052657">
    <property type="term" value="F:guanine phosphoribosyltransferase activity"/>
    <property type="evidence" value="ECO:0007669"/>
    <property type="project" value="UniProtKB-ARBA"/>
</dbReference>
<dbReference type="EMBL" id="MGHY01000021">
    <property type="protein sequence ID" value="OGM79080.1"/>
    <property type="molecule type" value="Genomic_DNA"/>
</dbReference>
<evidence type="ECO:0000256" key="7">
    <source>
        <dbReference type="ARBA" id="ARBA00022676"/>
    </source>
</evidence>
<keyword evidence="12 15" id="KW-0460">Magnesium</keyword>
<dbReference type="PANTHER" id="PTHR43340">
    <property type="entry name" value="HYPOXANTHINE-GUANINE PHOSPHORIBOSYLTRANSFERASE"/>
    <property type="match status" value="1"/>
</dbReference>
<evidence type="ECO:0000256" key="13">
    <source>
        <dbReference type="ARBA" id="ARBA00048811"/>
    </source>
</evidence>
<evidence type="ECO:0000256" key="9">
    <source>
        <dbReference type="ARBA" id="ARBA00022723"/>
    </source>
</evidence>
<evidence type="ECO:0000256" key="2">
    <source>
        <dbReference type="ARBA" id="ARBA00004496"/>
    </source>
</evidence>
<evidence type="ECO:0000313" key="18">
    <source>
        <dbReference type="Proteomes" id="UP000178999"/>
    </source>
</evidence>
<dbReference type="GO" id="GO:0032263">
    <property type="term" value="P:GMP salvage"/>
    <property type="evidence" value="ECO:0007669"/>
    <property type="project" value="TreeGrafter"/>
</dbReference>
<dbReference type="UniPathway" id="UPA00591">
    <property type="reaction ID" value="UER00648"/>
</dbReference>
<feature type="domain" description="Phosphoribosyltransferase" evidence="16">
    <location>
        <begin position="14"/>
        <end position="168"/>
    </location>
</feature>
<dbReference type="GO" id="GO:0004422">
    <property type="term" value="F:hypoxanthine phosphoribosyltransferase activity"/>
    <property type="evidence" value="ECO:0007669"/>
    <property type="project" value="InterPro"/>
</dbReference>
<protein>
    <recommendedName>
        <fullName evidence="5 15">Hypoxanthine phosphoribosyltransferase</fullName>
        <ecNumber evidence="5 15">2.4.2.8</ecNumber>
    </recommendedName>
</protein>
<dbReference type="InterPro" id="IPR000836">
    <property type="entry name" value="PRTase_dom"/>
</dbReference>
<evidence type="ECO:0000313" key="17">
    <source>
        <dbReference type="EMBL" id="OGM79080.1"/>
    </source>
</evidence>
<comment type="similarity">
    <text evidence="4 15">Belongs to the purine/pyrimidine phosphoribosyltransferase family.</text>
</comment>
<gene>
    <name evidence="17" type="ORF">A2382_01300</name>
</gene>
<dbReference type="GO" id="GO:0032264">
    <property type="term" value="P:IMP salvage"/>
    <property type="evidence" value="ECO:0007669"/>
    <property type="project" value="UniProtKB-UniPathway"/>
</dbReference>
<dbReference type="GO" id="GO:0000166">
    <property type="term" value="F:nucleotide binding"/>
    <property type="evidence" value="ECO:0007669"/>
    <property type="project" value="UniProtKB-KW"/>
</dbReference>
<dbReference type="CDD" id="cd06223">
    <property type="entry name" value="PRTases_typeI"/>
    <property type="match status" value="1"/>
</dbReference>
<comment type="pathway">
    <text evidence="3 15">Purine metabolism; IMP biosynthesis via salvage pathway; IMP from hypoxanthine: step 1/1.</text>
</comment>
<comment type="catalytic activity">
    <reaction evidence="13">
        <text>GMP + diphosphate = guanine + 5-phospho-alpha-D-ribose 1-diphosphate</text>
        <dbReference type="Rhea" id="RHEA:25424"/>
        <dbReference type="ChEBI" id="CHEBI:16235"/>
        <dbReference type="ChEBI" id="CHEBI:33019"/>
        <dbReference type="ChEBI" id="CHEBI:58017"/>
        <dbReference type="ChEBI" id="CHEBI:58115"/>
        <dbReference type="EC" id="2.4.2.8"/>
    </reaction>
    <physiologicalReaction direction="right-to-left" evidence="13">
        <dbReference type="Rhea" id="RHEA:25426"/>
    </physiologicalReaction>
</comment>
<comment type="cofactor">
    <cofactor evidence="1 15">
        <name>Mg(2+)</name>
        <dbReference type="ChEBI" id="CHEBI:18420"/>
    </cofactor>
</comment>
<dbReference type="FunFam" id="3.40.50.2020:FF:000006">
    <property type="entry name" value="Hypoxanthine phosphoribosyltransferase"/>
    <property type="match status" value="1"/>
</dbReference>
<keyword evidence="11 15" id="KW-0547">Nucleotide-binding</keyword>
<dbReference type="NCBIfam" id="TIGR01203">
    <property type="entry name" value="HGPRTase"/>
    <property type="match status" value="1"/>
</dbReference>
<dbReference type="STRING" id="1802538.A2382_01300"/>
<dbReference type="SUPFAM" id="SSF53271">
    <property type="entry name" value="PRTase-like"/>
    <property type="match status" value="1"/>
</dbReference>
<proteinExistence type="inferred from homology"/>
<dbReference type="GO" id="GO:0000287">
    <property type="term" value="F:magnesium ion binding"/>
    <property type="evidence" value="ECO:0007669"/>
    <property type="project" value="TreeGrafter"/>
</dbReference>
<organism evidence="17 18">
    <name type="scientific">Candidatus Woesebacteria bacterium RIFOXYB1_FULL_38_16</name>
    <dbReference type="NCBI Taxonomy" id="1802538"/>
    <lineage>
        <taxon>Bacteria</taxon>
        <taxon>Candidatus Woeseibacteriota</taxon>
    </lineage>
</organism>
<keyword evidence="10 15" id="KW-0660">Purine salvage</keyword>
<evidence type="ECO:0000256" key="12">
    <source>
        <dbReference type="ARBA" id="ARBA00022842"/>
    </source>
</evidence>